<reference evidence="2 3" key="1">
    <citation type="submission" date="2013-03" db="EMBL/GenBank/DDBJ databases">
        <authorList>
            <person name="Casali N."/>
            <person name="Drobniewski F.A."/>
        </authorList>
    </citation>
    <scope>NUCLEOTIDE SEQUENCE [LARGE SCALE GENOMIC DNA]</scope>
    <source>
        <strain evidence="2 3">112400015</strain>
    </source>
</reference>
<evidence type="ECO:0000259" key="1">
    <source>
        <dbReference type="PROSITE" id="PS51819"/>
    </source>
</evidence>
<dbReference type="PANTHER" id="PTHR35908:SF1">
    <property type="entry name" value="CONSERVED PROTEIN"/>
    <property type="match status" value="1"/>
</dbReference>
<dbReference type="AlphaFoldDB" id="A0A829CE10"/>
<dbReference type="PANTHER" id="PTHR35908">
    <property type="entry name" value="HYPOTHETICAL FUSION PROTEIN"/>
    <property type="match status" value="1"/>
</dbReference>
<dbReference type="CDD" id="cd06587">
    <property type="entry name" value="VOC"/>
    <property type="match status" value="1"/>
</dbReference>
<comment type="caution">
    <text evidence="2">The sequence shown here is derived from an EMBL/GenBank/DDBJ whole genome shotgun (WGS) entry which is preliminary data.</text>
</comment>
<feature type="domain" description="VOC" evidence="1">
    <location>
        <begin position="1"/>
        <end position="52"/>
    </location>
</feature>
<dbReference type="SUPFAM" id="SSF54593">
    <property type="entry name" value="Glyoxalase/Bleomycin resistance protein/Dihydroxybiphenyl dioxygenase"/>
    <property type="match status" value="1"/>
</dbReference>
<evidence type="ECO:0000313" key="3">
    <source>
        <dbReference type="Proteomes" id="UP000012070"/>
    </source>
</evidence>
<gene>
    <name evidence="2" type="ORF">MORY_04653</name>
</gene>
<accession>A0A829CE10</accession>
<dbReference type="InterPro" id="IPR041581">
    <property type="entry name" value="Glyoxalase_6"/>
</dbReference>
<dbReference type="EMBL" id="APKD01000010">
    <property type="protein sequence ID" value="EMT36887.1"/>
    <property type="molecule type" value="Genomic_DNA"/>
</dbReference>
<dbReference type="Proteomes" id="UP000012070">
    <property type="component" value="Unassembled WGS sequence"/>
</dbReference>
<organism evidence="2 3">
    <name type="scientific">Mycobacterium orygis 112400015</name>
    <dbReference type="NCBI Taxonomy" id="1305739"/>
    <lineage>
        <taxon>Bacteria</taxon>
        <taxon>Bacillati</taxon>
        <taxon>Actinomycetota</taxon>
        <taxon>Actinomycetes</taxon>
        <taxon>Mycobacteriales</taxon>
        <taxon>Mycobacteriaceae</taxon>
        <taxon>Mycobacterium</taxon>
        <taxon>Mycobacterium tuberculosis complex</taxon>
    </lineage>
</organism>
<dbReference type="PROSITE" id="PS51819">
    <property type="entry name" value="VOC"/>
    <property type="match status" value="1"/>
</dbReference>
<reference evidence="3" key="2">
    <citation type="submission" date="2013-04" db="EMBL/GenBank/DDBJ databases">
        <title>Non-Mycobacterium tuberculosis sensu stricto in a globally representative population.</title>
        <authorList>
            <person name="Stone M.J."/>
            <person name="Brown T.J."/>
            <person name="Drobniewski F.A."/>
        </authorList>
    </citation>
    <scope>NUCLEOTIDE SEQUENCE [LARGE SCALE GENOMIC DNA]</scope>
    <source>
        <strain evidence="3">112400015</strain>
    </source>
</reference>
<sequence length="52" mass="5614">MHLDFTTKDLDAEVLRLVAAGASEVGRHQVGESFRWVVLADPEGNAFCVAGQ</sequence>
<protein>
    <recommendedName>
        <fullName evidence="1">VOC domain-containing protein</fullName>
    </recommendedName>
</protein>
<dbReference type="Pfam" id="PF18029">
    <property type="entry name" value="Glyoxalase_6"/>
    <property type="match status" value="1"/>
</dbReference>
<dbReference type="InterPro" id="IPR037523">
    <property type="entry name" value="VOC_core"/>
</dbReference>
<proteinExistence type="predicted"/>
<evidence type="ECO:0000313" key="2">
    <source>
        <dbReference type="EMBL" id="EMT36887.1"/>
    </source>
</evidence>
<dbReference type="Gene3D" id="3.10.180.10">
    <property type="entry name" value="2,3-Dihydroxybiphenyl 1,2-Dioxygenase, domain 1"/>
    <property type="match status" value="1"/>
</dbReference>
<name>A0A829CE10_9MYCO</name>
<dbReference type="InterPro" id="IPR029068">
    <property type="entry name" value="Glyas_Bleomycin-R_OHBP_Dase"/>
</dbReference>